<name>D3B6F5_HETP5</name>
<sequence length="71" mass="8227">MNEQEFFTELNKYPMLVGESSQHNQQQQQQPQQNIFSMLSSAFGSLNNSRSPATHKRDLNQATFRQSTNHI</sequence>
<dbReference type="AlphaFoldDB" id="D3B6F5"/>
<protein>
    <submittedName>
        <fullName evidence="2">Uncharacterized protein</fullName>
    </submittedName>
</protein>
<organism evidence="2 3">
    <name type="scientific">Heterostelium pallidum (strain ATCC 26659 / Pp 5 / PN500)</name>
    <name type="common">Cellular slime mold</name>
    <name type="synonym">Polysphondylium pallidum</name>
    <dbReference type="NCBI Taxonomy" id="670386"/>
    <lineage>
        <taxon>Eukaryota</taxon>
        <taxon>Amoebozoa</taxon>
        <taxon>Evosea</taxon>
        <taxon>Eumycetozoa</taxon>
        <taxon>Dictyostelia</taxon>
        <taxon>Acytosteliales</taxon>
        <taxon>Acytosteliaceae</taxon>
        <taxon>Heterostelium</taxon>
    </lineage>
</organism>
<comment type="caution">
    <text evidence="2">The sequence shown here is derived from an EMBL/GenBank/DDBJ whole genome shotgun (WGS) entry which is preliminary data.</text>
</comment>
<feature type="compositionally biased region" description="Polar residues" evidence="1">
    <location>
        <begin position="60"/>
        <end position="71"/>
    </location>
</feature>
<dbReference type="EMBL" id="ADBJ01000017">
    <property type="protein sequence ID" value="EFA82925.1"/>
    <property type="molecule type" value="Genomic_DNA"/>
</dbReference>
<reference evidence="2 3" key="1">
    <citation type="journal article" date="2011" name="Genome Res.">
        <title>Phylogeny-wide analysis of social amoeba genomes highlights ancient origins for complex intercellular communication.</title>
        <authorList>
            <person name="Heidel A.J."/>
            <person name="Lawal H.M."/>
            <person name="Felder M."/>
            <person name="Schilde C."/>
            <person name="Helps N.R."/>
            <person name="Tunggal B."/>
            <person name="Rivero F."/>
            <person name="John U."/>
            <person name="Schleicher M."/>
            <person name="Eichinger L."/>
            <person name="Platzer M."/>
            <person name="Noegel A.A."/>
            <person name="Schaap P."/>
            <person name="Gloeckner G."/>
        </authorList>
    </citation>
    <scope>NUCLEOTIDE SEQUENCE [LARGE SCALE GENOMIC DNA]</scope>
    <source>
        <strain evidence="3">ATCC 26659 / Pp 5 / PN500</strain>
    </source>
</reference>
<accession>D3B6F5</accession>
<keyword evidence="3" id="KW-1185">Reference proteome</keyword>
<feature type="compositionally biased region" description="Polar residues" evidence="1">
    <location>
        <begin position="42"/>
        <end position="52"/>
    </location>
</feature>
<gene>
    <name evidence="2" type="ORF">PPL_03703</name>
</gene>
<dbReference type="GeneID" id="31359190"/>
<dbReference type="InParanoid" id="D3B6F5"/>
<evidence type="ECO:0000313" key="3">
    <source>
        <dbReference type="Proteomes" id="UP000001396"/>
    </source>
</evidence>
<dbReference type="RefSeq" id="XP_020435042.1">
    <property type="nucleotide sequence ID" value="XM_020574628.1"/>
</dbReference>
<feature type="region of interest" description="Disordered" evidence="1">
    <location>
        <begin position="42"/>
        <end position="71"/>
    </location>
</feature>
<evidence type="ECO:0000256" key="1">
    <source>
        <dbReference type="SAM" id="MobiDB-lite"/>
    </source>
</evidence>
<proteinExistence type="predicted"/>
<evidence type="ECO:0000313" key="2">
    <source>
        <dbReference type="EMBL" id="EFA82925.1"/>
    </source>
</evidence>
<dbReference type="Proteomes" id="UP000001396">
    <property type="component" value="Unassembled WGS sequence"/>
</dbReference>